<sequence>MTEESRPLRLVERLSREHQQNRLSSMTNDYLEGWVDESAIDTSDTASPLQRLDENALEQLFKNWCDIVEERQIRREEIVFIASKAFASAGEVEEDRETHMNSIREALRAQFEEQFRFLREKKELSAKVSKKAERFDSTISLADFVSVMWEPLISTGIFDDSGTRLRVARATSKARQIVAMLTTVELVRHC</sequence>
<reference evidence="2" key="1">
    <citation type="submission" date="2015-09" db="EMBL/GenBank/DDBJ databases">
        <authorList>
            <consortium name="Pathogen Informatics"/>
        </authorList>
    </citation>
    <scope>NUCLEOTIDE SEQUENCE [LARGE SCALE GENOMIC DNA]</scope>
    <source>
        <strain evidence="2">Lake Konstanz</strain>
    </source>
</reference>
<dbReference type="EMBL" id="CYKH01001596">
    <property type="protein sequence ID" value="CUG87907.1"/>
    <property type="molecule type" value="Genomic_DNA"/>
</dbReference>
<proteinExistence type="predicted"/>
<organism evidence="1 2">
    <name type="scientific">Bodo saltans</name>
    <name type="common">Flagellated protozoan</name>
    <dbReference type="NCBI Taxonomy" id="75058"/>
    <lineage>
        <taxon>Eukaryota</taxon>
        <taxon>Discoba</taxon>
        <taxon>Euglenozoa</taxon>
        <taxon>Kinetoplastea</taxon>
        <taxon>Metakinetoplastina</taxon>
        <taxon>Eubodonida</taxon>
        <taxon>Bodonidae</taxon>
        <taxon>Bodo</taxon>
    </lineage>
</organism>
<dbReference type="Proteomes" id="UP000051952">
    <property type="component" value="Unassembled WGS sequence"/>
</dbReference>
<keyword evidence="2" id="KW-1185">Reference proteome</keyword>
<evidence type="ECO:0000313" key="2">
    <source>
        <dbReference type="Proteomes" id="UP000051952"/>
    </source>
</evidence>
<protein>
    <submittedName>
        <fullName evidence="1">Uncharacterized protein</fullName>
    </submittedName>
</protein>
<dbReference type="VEuPathDB" id="TriTrypDB:BSAL_12635"/>
<gene>
    <name evidence="1" type="ORF">BSAL_12635</name>
</gene>
<accession>A0A0S4JFH7</accession>
<dbReference type="AlphaFoldDB" id="A0A0S4JFH7"/>
<name>A0A0S4JFH7_BODSA</name>
<evidence type="ECO:0000313" key="1">
    <source>
        <dbReference type="EMBL" id="CUG87907.1"/>
    </source>
</evidence>